<name>A0A6N9VJQ0_STRMI</name>
<evidence type="ECO:0000313" key="1">
    <source>
        <dbReference type="EMBL" id="NEB70311.1"/>
    </source>
</evidence>
<gene>
    <name evidence="1" type="ORF">G3I39_25120</name>
</gene>
<sequence length="162" mass="17123">MATILKRATTDLVAIAWIKGLVGDIVATTVPRLPKTGIPAWAETGFVTVHTSSGGANMYVPMRMPVVLVDCWAASPNSVKPPWNKATALAETIVAGCLDHQNNPRLLTLPAGYPHARVLSAYTVQEPRRPVIPGGGEASADLGSWARIVLALQLHWISVGGA</sequence>
<dbReference type="EMBL" id="JAAGME010001046">
    <property type="protein sequence ID" value="NEB70311.1"/>
    <property type="molecule type" value="Genomic_DNA"/>
</dbReference>
<dbReference type="Proteomes" id="UP000471648">
    <property type="component" value="Unassembled WGS sequence"/>
</dbReference>
<accession>A0A6N9VJQ0</accession>
<evidence type="ECO:0000313" key="2">
    <source>
        <dbReference type="Proteomes" id="UP000471648"/>
    </source>
</evidence>
<comment type="caution">
    <text evidence="1">The sequence shown here is derived from an EMBL/GenBank/DDBJ whole genome shotgun (WGS) entry which is preliminary data.</text>
</comment>
<dbReference type="RefSeq" id="WP_164358198.1">
    <property type="nucleotide sequence ID" value="NZ_JAAGME010001046.1"/>
</dbReference>
<protein>
    <submittedName>
        <fullName evidence="1">Uncharacterized protein</fullName>
    </submittedName>
</protein>
<reference evidence="1 2" key="1">
    <citation type="submission" date="2020-01" db="EMBL/GenBank/DDBJ databases">
        <title>Insect and environment-associated Actinomycetes.</title>
        <authorList>
            <person name="Currrie C."/>
            <person name="Chevrette M."/>
            <person name="Carlson C."/>
            <person name="Stubbendieck R."/>
            <person name="Wendt-Pienkowski E."/>
        </authorList>
    </citation>
    <scope>NUCLEOTIDE SEQUENCE [LARGE SCALE GENOMIC DNA]</scope>
    <source>
        <strain evidence="1 2">SID14438</strain>
    </source>
</reference>
<organism evidence="1 2">
    <name type="scientific">Streptomyces microflavus</name>
    <name type="common">Streptomyces lipmanii</name>
    <dbReference type="NCBI Taxonomy" id="1919"/>
    <lineage>
        <taxon>Bacteria</taxon>
        <taxon>Bacillati</taxon>
        <taxon>Actinomycetota</taxon>
        <taxon>Actinomycetes</taxon>
        <taxon>Kitasatosporales</taxon>
        <taxon>Streptomycetaceae</taxon>
        <taxon>Streptomyces</taxon>
    </lineage>
</organism>
<proteinExistence type="predicted"/>
<dbReference type="AlphaFoldDB" id="A0A6N9VJQ0"/>